<evidence type="ECO:0000313" key="2">
    <source>
        <dbReference type="Proteomes" id="UP000034746"/>
    </source>
</evidence>
<organism evidence="1 2">
    <name type="scientific">Candidatus Uhrbacteria bacterium GW2011_GWF2_41_16</name>
    <dbReference type="NCBI Taxonomy" id="1618997"/>
    <lineage>
        <taxon>Bacteria</taxon>
        <taxon>Candidatus Uhriibacteriota</taxon>
    </lineage>
</organism>
<dbReference type="Proteomes" id="UP000034746">
    <property type="component" value="Unassembled WGS sequence"/>
</dbReference>
<name>A0A0G0VAI9_9BACT</name>
<dbReference type="EMBL" id="LCAU01000028">
    <property type="protein sequence ID" value="KKR96666.1"/>
    <property type="molecule type" value="Genomic_DNA"/>
</dbReference>
<accession>A0A0G0VAI9</accession>
<sequence length="121" mass="13657">MMNYGYPLYYLPDEDKIFNIVKNTCLTVMENQDTGEHFLVLCGGGMDLSQSIAYAYLLAGQRIPDELVFEVCTQPCLSVGKKEYLQIMKACRSELADIRRRALQRVKQINNALKGVKQSGA</sequence>
<protein>
    <submittedName>
        <fullName evidence="1">Uncharacterized protein</fullName>
    </submittedName>
</protein>
<proteinExistence type="predicted"/>
<dbReference type="AlphaFoldDB" id="A0A0G0VAI9"/>
<reference evidence="1 2" key="1">
    <citation type="journal article" date="2015" name="Nature">
        <title>rRNA introns, odd ribosomes, and small enigmatic genomes across a large radiation of phyla.</title>
        <authorList>
            <person name="Brown C.T."/>
            <person name="Hug L.A."/>
            <person name="Thomas B.C."/>
            <person name="Sharon I."/>
            <person name="Castelle C.J."/>
            <person name="Singh A."/>
            <person name="Wilkins M.J."/>
            <person name="Williams K.H."/>
            <person name="Banfield J.F."/>
        </authorList>
    </citation>
    <scope>NUCLEOTIDE SEQUENCE [LARGE SCALE GENOMIC DNA]</scope>
</reference>
<evidence type="ECO:0000313" key="1">
    <source>
        <dbReference type="EMBL" id="KKR96666.1"/>
    </source>
</evidence>
<gene>
    <name evidence="1" type="ORF">UU48_C0028G0001</name>
</gene>
<comment type="caution">
    <text evidence="1">The sequence shown here is derived from an EMBL/GenBank/DDBJ whole genome shotgun (WGS) entry which is preliminary data.</text>
</comment>